<dbReference type="Gene3D" id="1.10.357.10">
    <property type="entry name" value="Tetracycline Repressor, domain 2"/>
    <property type="match status" value="1"/>
</dbReference>
<feature type="domain" description="BetI-type transcriptional repressor C-terminal" evidence="1">
    <location>
        <begin position="17"/>
        <end position="101"/>
    </location>
</feature>
<dbReference type="InterPro" id="IPR036271">
    <property type="entry name" value="Tet_transcr_reg_TetR-rel_C_sf"/>
</dbReference>
<evidence type="ECO:0000259" key="1">
    <source>
        <dbReference type="Pfam" id="PF13977"/>
    </source>
</evidence>
<dbReference type="SUPFAM" id="SSF48498">
    <property type="entry name" value="Tetracyclin repressor-like, C-terminal domain"/>
    <property type="match status" value="1"/>
</dbReference>
<sequence length="111" mass="11662">MPPGCGGRPGGGINNHLAFLCMDLTDPQLHEYALVIHEAQRGAILALLDEAVAEGELRPGTDTAALAESVQALIAGTGLTWALDRQGTLPERLRQAVTALISPHARSKETS</sequence>
<proteinExistence type="predicted"/>
<evidence type="ECO:0000313" key="3">
    <source>
        <dbReference type="Proteomes" id="UP000316541"/>
    </source>
</evidence>
<name>A0A544YIJ2_9ACTN</name>
<evidence type="ECO:0000313" key="2">
    <source>
        <dbReference type="EMBL" id="TQS16583.1"/>
    </source>
</evidence>
<accession>A0A544YIJ2</accession>
<dbReference type="EMBL" id="VIRM01000051">
    <property type="protein sequence ID" value="TQS16583.1"/>
    <property type="molecule type" value="Genomic_DNA"/>
</dbReference>
<dbReference type="RefSeq" id="WP_142623880.1">
    <property type="nucleotide sequence ID" value="NZ_VIRM01000051.1"/>
</dbReference>
<protein>
    <recommendedName>
        <fullName evidence="1">BetI-type transcriptional repressor C-terminal domain-containing protein</fullName>
    </recommendedName>
</protein>
<organism evidence="2 3">
    <name type="scientific">Microbispora hainanensis</name>
    <dbReference type="NCBI Taxonomy" id="568844"/>
    <lineage>
        <taxon>Bacteria</taxon>
        <taxon>Bacillati</taxon>
        <taxon>Actinomycetota</taxon>
        <taxon>Actinomycetes</taxon>
        <taxon>Streptosporangiales</taxon>
        <taxon>Streptosporangiaceae</taxon>
        <taxon>Microbispora</taxon>
    </lineage>
</organism>
<reference evidence="2 3" key="1">
    <citation type="submission" date="2019-07" db="EMBL/GenBank/DDBJ databases">
        <title>Microbispora hainanensis DSM 45428.</title>
        <authorList>
            <person name="Thawai C."/>
        </authorList>
    </citation>
    <scope>NUCLEOTIDE SEQUENCE [LARGE SCALE GENOMIC DNA]</scope>
    <source>
        <strain evidence="2 3">DSM 45428</strain>
    </source>
</reference>
<dbReference type="Proteomes" id="UP000316541">
    <property type="component" value="Unassembled WGS sequence"/>
</dbReference>
<gene>
    <name evidence="2" type="ORF">FLX08_31375</name>
</gene>
<comment type="caution">
    <text evidence="2">The sequence shown here is derived from an EMBL/GenBank/DDBJ whole genome shotgun (WGS) entry which is preliminary data.</text>
</comment>
<dbReference type="InterPro" id="IPR039538">
    <property type="entry name" value="BetI_C"/>
</dbReference>
<dbReference type="Pfam" id="PF13977">
    <property type="entry name" value="TetR_C_6"/>
    <property type="match status" value="1"/>
</dbReference>
<dbReference type="AlphaFoldDB" id="A0A544YIJ2"/>